<accession>M7AHU2</accession>
<proteinExistence type="predicted"/>
<keyword evidence="3" id="KW-1185">Reference proteome</keyword>
<name>M7AHU2_CHEMY</name>
<feature type="compositionally biased region" description="Basic residues" evidence="1">
    <location>
        <begin position="34"/>
        <end position="43"/>
    </location>
</feature>
<dbReference type="EMBL" id="KB606432">
    <property type="protein sequence ID" value="EMP23874.1"/>
    <property type="molecule type" value="Genomic_DNA"/>
</dbReference>
<evidence type="ECO:0000313" key="2">
    <source>
        <dbReference type="EMBL" id="EMP23874.1"/>
    </source>
</evidence>
<gene>
    <name evidence="2" type="ORF">UY3_19048</name>
</gene>
<feature type="region of interest" description="Disordered" evidence="1">
    <location>
        <begin position="34"/>
        <end position="57"/>
    </location>
</feature>
<sequence>MASMEPTQITLAIRSTLNTTHIIQQYMQHQNLAKRYRASRRRQRGDESDEDMDIDFSQSMGPGNVGIMVLMGEAMGFFVGYRVTLYSDTPKQYFSGQNRQCQRTGAEKEDKIGYTGDLTCIATVVPV</sequence>
<reference evidence="3" key="1">
    <citation type="journal article" date="2013" name="Nat. Genet.">
        <title>The draft genomes of soft-shell turtle and green sea turtle yield insights into the development and evolution of the turtle-specific body plan.</title>
        <authorList>
            <person name="Wang Z."/>
            <person name="Pascual-Anaya J."/>
            <person name="Zadissa A."/>
            <person name="Li W."/>
            <person name="Niimura Y."/>
            <person name="Huang Z."/>
            <person name="Li C."/>
            <person name="White S."/>
            <person name="Xiong Z."/>
            <person name="Fang D."/>
            <person name="Wang B."/>
            <person name="Ming Y."/>
            <person name="Chen Y."/>
            <person name="Zheng Y."/>
            <person name="Kuraku S."/>
            <person name="Pignatelli M."/>
            <person name="Herrero J."/>
            <person name="Beal K."/>
            <person name="Nozawa M."/>
            <person name="Li Q."/>
            <person name="Wang J."/>
            <person name="Zhang H."/>
            <person name="Yu L."/>
            <person name="Shigenobu S."/>
            <person name="Wang J."/>
            <person name="Liu J."/>
            <person name="Flicek P."/>
            <person name="Searle S."/>
            <person name="Wang J."/>
            <person name="Kuratani S."/>
            <person name="Yin Y."/>
            <person name="Aken B."/>
            <person name="Zhang G."/>
            <person name="Irie N."/>
        </authorList>
    </citation>
    <scope>NUCLEOTIDE SEQUENCE [LARGE SCALE GENOMIC DNA]</scope>
</reference>
<evidence type="ECO:0000313" key="3">
    <source>
        <dbReference type="Proteomes" id="UP000031443"/>
    </source>
</evidence>
<organism evidence="2 3">
    <name type="scientific">Chelonia mydas</name>
    <name type="common">Green sea-turtle</name>
    <name type="synonym">Chelonia agassizi</name>
    <dbReference type="NCBI Taxonomy" id="8469"/>
    <lineage>
        <taxon>Eukaryota</taxon>
        <taxon>Metazoa</taxon>
        <taxon>Chordata</taxon>
        <taxon>Craniata</taxon>
        <taxon>Vertebrata</taxon>
        <taxon>Euteleostomi</taxon>
        <taxon>Archelosauria</taxon>
        <taxon>Testudinata</taxon>
        <taxon>Testudines</taxon>
        <taxon>Cryptodira</taxon>
        <taxon>Durocryptodira</taxon>
        <taxon>Americhelydia</taxon>
        <taxon>Chelonioidea</taxon>
        <taxon>Cheloniidae</taxon>
        <taxon>Chelonia</taxon>
    </lineage>
</organism>
<evidence type="ECO:0000256" key="1">
    <source>
        <dbReference type="SAM" id="MobiDB-lite"/>
    </source>
</evidence>
<dbReference type="AlphaFoldDB" id="M7AHU2"/>
<dbReference type="Proteomes" id="UP000031443">
    <property type="component" value="Unassembled WGS sequence"/>
</dbReference>
<protein>
    <submittedName>
        <fullName evidence="2">Uncharacterized protein</fullName>
    </submittedName>
</protein>